<protein>
    <recommendedName>
        <fullName evidence="3">Peptidylprolyl isomerase</fullName>
    </recommendedName>
</protein>
<comment type="caution">
    <text evidence="1">The sequence shown here is derived from an EMBL/GenBank/DDBJ whole genome shotgun (WGS) entry which is preliminary data.</text>
</comment>
<evidence type="ECO:0008006" key="3">
    <source>
        <dbReference type="Google" id="ProtNLM"/>
    </source>
</evidence>
<dbReference type="Proteomes" id="UP000815325">
    <property type="component" value="Unassembled WGS sequence"/>
</dbReference>
<evidence type="ECO:0000313" key="1">
    <source>
        <dbReference type="EMBL" id="KAF5828067.1"/>
    </source>
</evidence>
<evidence type="ECO:0000313" key="2">
    <source>
        <dbReference type="Proteomes" id="UP000815325"/>
    </source>
</evidence>
<proteinExistence type="predicted"/>
<reference evidence="1" key="1">
    <citation type="submission" date="2017-08" db="EMBL/GenBank/DDBJ databases">
        <authorList>
            <person name="Polle J.E."/>
            <person name="Barry K."/>
            <person name="Cushman J."/>
            <person name="Schmutz J."/>
            <person name="Tran D."/>
            <person name="Hathwaick L.T."/>
            <person name="Yim W.C."/>
            <person name="Jenkins J."/>
            <person name="Mckie-Krisberg Z.M."/>
            <person name="Prochnik S."/>
            <person name="Lindquist E."/>
            <person name="Dockter R.B."/>
            <person name="Adam C."/>
            <person name="Molina H."/>
            <person name="Bunkerborg J."/>
            <person name="Jin E."/>
            <person name="Buchheim M."/>
            <person name="Magnuson J."/>
        </authorList>
    </citation>
    <scope>NUCLEOTIDE SEQUENCE</scope>
    <source>
        <strain evidence="1">CCAP 19/18</strain>
    </source>
</reference>
<sequence length="245" mass="26982">MLLQQHTQACTRPCAQRRGRELRFCIQAIRKEHQQQRMSSHETEHACSASRRTLLGAGLLPLALLPAKDAQADVLDLVRNVVRPQNEYTPTEAVVVLMDARSTLREVKALASTPEDSEERFKGRSQWPGFATRLRPTGPATPIVASLTSGGDREETIGQMYGGKAGEPGVVDKVYLSLGKVLTISGRTIRKEAQASPEPAAEAEAAIDDFLKTVPKNVLDEAQAYRVQRAKDLGERYNSPLARLR</sequence>
<accession>A0ABQ7G0D7</accession>
<name>A0ABQ7G0D7_DUNSA</name>
<dbReference type="EMBL" id="MU070369">
    <property type="protein sequence ID" value="KAF5828067.1"/>
    <property type="molecule type" value="Genomic_DNA"/>
</dbReference>
<gene>
    <name evidence="1" type="ORF">DUNSADRAFT_18266</name>
</gene>
<keyword evidence="2" id="KW-1185">Reference proteome</keyword>
<organism evidence="1 2">
    <name type="scientific">Dunaliella salina</name>
    <name type="common">Green alga</name>
    <name type="synonym">Protococcus salinus</name>
    <dbReference type="NCBI Taxonomy" id="3046"/>
    <lineage>
        <taxon>Eukaryota</taxon>
        <taxon>Viridiplantae</taxon>
        <taxon>Chlorophyta</taxon>
        <taxon>core chlorophytes</taxon>
        <taxon>Chlorophyceae</taxon>
        <taxon>CS clade</taxon>
        <taxon>Chlamydomonadales</taxon>
        <taxon>Dunaliellaceae</taxon>
        <taxon>Dunaliella</taxon>
    </lineage>
</organism>